<evidence type="ECO:0000256" key="7">
    <source>
        <dbReference type="SAM" id="MobiDB-lite"/>
    </source>
</evidence>
<feature type="domain" description="Radical SAM core" evidence="8">
    <location>
        <begin position="117"/>
        <end position="345"/>
    </location>
</feature>
<name>A0A8J7U6X9_9BACT</name>
<evidence type="ECO:0000313" key="10">
    <source>
        <dbReference type="Proteomes" id="UP000664417"/>
    </source>
</evidence>
<dbReference type="PANTHER" id="PTHR43787">
    <property type="entry name" value="FEMO COFACTOR BIOSYNTHESIS PROTEIN NIFB-RELATED"/>
    <property type="match status" value="1"/>
</dbReference>
<evidence type="ECO:0000256" key="3">
    <source>
        <dbReference type="ARBA" id="ARBA00022691"/>
    </source>
</evidence>
<protein>
    <submittedName>
        <fullName evidence="9">Radical SAM protein</fullName>
    </submittedName>
</protein>
<keyword evidence="10" id="KW-1185">Reference proteome</keyword>
<keyword evidence="2" id="KW-0004">4Fe-4S</keyword>
<keyword evidence="3" id="KW-0949">S-adenosyl-L-methionine</keyword>
<dbReference type="PANTHER" id="PTHR43787:SF3">
    <property type="entry name" value="ARYLSULFATASE REGULATORY PROTEIN"/>
    <property type="match status" value="1"/>
</dbReference>
<dbReference type="InterPro" id="IPR023885">
    <property type="entry name" value="4Fe4S-binding_SPASM_dom"/>
</dbReference>
<dbReference type="CDD" id="cd01335">
    <property type="entry name" value="Radical_SAM"/>
    <property type="match status" value="1"/>
</dbReference>
<dbReference type="AlphaFoldDB" id="A0A8J7U6X9"/>
<feature type="region of interest" description="Disordered" evidence="7">
    <location>
        <begin position="1"/>
        <end position="25"/>
    </location>
</feature>
<evidence type="ECO:0000259" key="8">
    <source>
        <dbReference type="PROSITE" id="PS51918"/>
    </source>
</evidence>
<dbReference type="RefSeq" id="WP_207863287.1">
    <property type="nucleotide sequence ID" value="NZ_JAFREP010000054.1"/>
</dbReference>
<dbReference type="Pfam" id="PF04055">
    <property type="entry name" value="Radical_SAM"/>
    <property type="match status" value="1"/>
</dbReference>
<keyword evidence="5" id="KW-0408">Iron</keyword>
<evidence type="ECO:0000256" key="5">
    <source>
        <dbReference type="ARBA" id="ARBA00023004"/>
    </source>
</evidence>
<dbReference type="InterPro" id="IPR007197">
    <property type="entry name" value="rSAM"/>
</dbReference>
<dbReference type="GO" id="GO:0051539">
    <property type="term" value="F:4 iron, 4 sulfur cluster binding"/>
    <property type="evidence" value="ECO:0007669"/>
    <property type="project" value="UniProtKB-KW"/>
</dbReference>
<gene>
    <name evidence="9" type="ORF">J3U88_32530</name>
</gene>
<dbReference type="EMBL" id="JAFREP010000054">
    <property type="protein sequence ID" value="MBO1323237.1"/>
    <property type="molecule type" value="Genomic_DNA"/>
</dbReference>
<dbReference type="PROSITE" id="PS51918">
    <property type="entry name" value="RADICAL_SAM"/>
    <property type="match status" value="1"/>
</dbReference>
<dbReference type="Gene3D" id="3.20.20.70">
    <property type="entry name" value="Aldolase class I"/>
    <property type="match status" value="1"/>
</dbReference>
<dbReference type="InterPro" id="IPR013785">
    <property type="entry name" value="Aldolase_TIM"/>
</dbReference>
<organism evidence="9 10">
    <name type="scientific">Acanthopleuribacter pedis</name>
    <dbReference type="NCBI Taxonomy" id="442870"/>
    <lineage>
        <taxon>Bacteria</taxon>
        <taxon>Pseudomonadati</taxon>
        <taxon>Acidobacteriota</taxon>
        <taxon>Holophagae</taxon>
        <taxon>Acanthopleuribacterales</taxon>
        <taxon>Acanthopleuribacteraceae</taxon>
        <taxon>Acanthopleuribacter</taxon>
    </lineage>
</organism>
<reference evidence="9" key="1">
    <citation type="submission" date="2021-03" db="EMBL/GenBank/DDBJ databases">
        <authorList>
            <person name="Wang G."/>
        </authorList>
    </citation>
    <scope>NUCLEOTIDE SEQUENCE</scope>
    <source>
        <strain evidence="9">KCTC 12899</strain>
    </source>
</reference>
<dbReference type="GO" id="GO:0003824">
    <property type="term" value="F:catalytic activity"/>
    <property type="evidence" value="ECO:0007669"/>
    <property type="project" value="InterPro"/>
</dbReference>
<dbReference type="UniPathway" id="UPA00782"/>
<dbReference type="GO" id="GO:0046872">
    <property type="term" value="F:metal ion binding"/>
    <property type="evidence" value="ECO:0007669"/>
    <property type="project" value="UniProtKB-KW"/>
</dbReference>
<sequence length="477" mass="54227">MQQSNILSVSPHDLNDSGQVEVETETAPKLTRWVPSRFNIRAKADNGQMVLWNTLTRAMSAFDPSDAPRVREMLARKGFEAKEEGFTAYMAKRGYLVKEGADELRRFEAMFGRQHYRTNTLHLILLASEDCNFRCHYCYEKFARGTMRPEVRKAVKKMVTDRLDRLDSLLVSWFGGEPLYGYPAVKDLAPFFKEAADEHDLRFVGNMTTNGYLLTPEKAEACLSWGITQYQITLDGPPESHNCSRPARDGSETFETIYNNLKSMAKRKDDFNVRIRVNFDRNNYSKMDPFLDLIQKGMGDDPRFHLAFHGVGKWGGDNDEKLDVCGTRGERALIKADLKKEAKKRGLNILTIKNFNQFGRQACYAARPYSFLIGATGKIMKCTIALDTADHNVVGHFDKEGNMVLDPDKMALWTEPAFQRDSQCQKCAVLPACQGVHCPLIRIEENRQPCITTRFNPKGELLEAFNLNSDSRQVSVV</sequence>
<keyword evidence="4" id="KW-0479">Metal-binding</keyword>
<dbReference type="NCBIfam" id="TIGR04085">
    <property type="entry name" value="rSAM_more_4Fe4S"/>
    <property type="match status" value="1"/>
</dbReference>
<comment type="cofactor">
    <cofactor evidence="1">
        <name>[4Fe-4S] cluster</name>
        <dbReference type="ChEBI" id="CHEBI:49883"/>
    </cofactor>
</comment>
<evidence type="ECO:0000256" key="2">
    <source>
        <dbReference type="ARBA" id="ARBA00022485"/>
    </source>
</evidence>
<keyword evidence="6" id="KW-0411">Iron-sulfur</keyword>
<dbReference type="InterPro" id="IPR058240">
    <property type="entry name" value="rSAM_sf"/>
</dbReference>
<comment type="caution">
    <text evidence="9">The sequence shown here is derived from an EMBL/GenBank/DDBJ whole genome shotgun (WGS) entry which is preliminary data.</text>
</comment>
<dbReference type="Proteomes" id="UP000664417">
    <property type="component" value="Unassembled WGS sequence"/>
</dbReference>
<accession>A0A8J7U6X9</accession>
<evidence type="ECO:0000256" key="4">
    <source>
        <dbReference type="ARBA" id="ARBA00022723"/>
    </source>
</evidence>
<dbReference type="SFLD" id="SFLDS00029">
    <property type="entry name" value="Radical_SAM"/>
    <property type="match status" value="1"/>
</dbReference>
<evidence type="ECO:0000256" key="1">
    <source>
        <dbReference type="ARBA" id="ARBA00001966"/>
    </source>
</evidence>
<dbReference type="SFLD" id="SFLDG01067">
    <property type="entry name" value="SPASM/twitch_domain_containing"/>
    <property type="match status" value="1"/>
</dbReference>
<evidence type="ECO:0000313" key="9">
    <source>
        <dbReference type="EMBL" id="MBO1323237.1"/>
    </source>
</evidence>
<proteinExistence type="predicted"/>
<dbReference type="SUPFAM" id="SSF102114">
    <property type="entry name" value="Radical SAM enzymes"/>
    <property type="match status" value="1"/>
</dbReference>
<evidence type="ECO:0000256" key="6">
    <source>
        <dbReference type="ARBA" id="ARBA00023014"/>
    </source>
</evidence>